<protein>
    <submittedName>
        <fullName evidence="10">ABC transporter ATP-binding protein</fullName>
    </submittedName>
</protein>
<gene>
    <name evidence="10" type="ORF">H9X91_05585</name>
</gene>
<evidence type="ECO:0000256" key="3">
    <source>
        <dbReference type="ARBA" id="ARBA00022741"/>
    </source>
</evidence>
<feature type="transmembrane region" description="Helical" evidence="7">
    <location>
        <begin position="133"/>
        <end position="151"/>
    </location>
</feature>
<evidence type="ECO:0000313" key="10">
    <source>
        <dbReference type="EMBL" id="MBM6850909.1"/>
    </source>
</evidence>
<evidence type="ECO:0000259" key="9">
    <source>
        <dbReference type="PROSITE" id="PS50929"/>
    </source>
</evidence>
<evidence type="ECO:0000256" key="1">
    <source>
        <dbReference type="ARBA" id="ARBA00004651"/>
    </source>
</evidence>
<accession>A0ABS2FTK5</accession>
<dbReference type="SUPFAM" id="SSF90123">
    <property type="entry name" value="ABC transporter transmembrane region"/>
    <property type="match status" value="1"/>
</dbReference>
<evidence type="ECO:0000256" key="2">
    <source>
        <dbReference type="ARBA" id="ARBA00022692"/>
    </source>
</evidence>
<feature type="transmembrane region" description="Helical" evidence="7">
    <location>
        <begin position="52"/>
        <end position="73"/>
    </location>
</feature>
<keyword evidence="6 7" id="KW-0472">Membrane</keyword>
<dbReference type="PANTHER" id="PTHR43394">
    <property type="entry name" value="ATP-DEPENDENT PERMEASE MDL1, MITOCHONDRIAL"/>
    <property type="match status" value="1"/>
</dbReference>
<dbReference type="InterPro" id="IPR003593">
    <property type="entry name" value="AAA+_ATPase"/>
</dbReference>
<dbReference type="InterPro" id="IPR027417">
    <property type="entry name" value="P-loop_NTPase"/>
</dbReference>
<keyword evidence="11" id="KW-1185">Reference proteome</keyword>
<evidence type="ECO:0000256" key="6">
    <source>
        <dbReference type="ARBA" id="ARBA00023136"/>
    </source>
</evidence>
<dbReference type="Gene3D" id="3.40.50.300">
    <property type="entry name" value="P-loop containing nucleotide triphosphate hydrolases"/>
    <property type="match status" value="1"/>
</dbReference>
<dbReference type="InterPro" id="IPR003439">
    <property type="entry name" value="ABC_transporter-like_ATP-bd"/>
</dbReference>
<feature type="domain" description="ABC transporter" evidence="8">
    <location>
        <begin position="329"/>
        <end position="562"/>
    </location>
</feature>
<keyword evidence="2 7" id="KW-0812">Transmembrane</keyword>
<proteinExistence type="predicted"/>
<dbReference type="Pfam" id="PF00005">
    <property type="entry name" value="ABC_tran"/>
    <property type="match status" value="1"/>
</dbReference>
<feature type="transmembrane region" description="Helical" evidence="7">
    <location>
        <begin position="245"/>
        <end position="266"/>
    </location>
</feature>
<feature type="transmembrane region" description="Helical" evidence="7">
    <location>
        <begin position="272"/>
        <end position="294"/>
    </location>
</feature>
<feature type="transmembrane region" description="Helical" evidence="7">
    <location>
        <begin position="20"/>
        <end position="40"/>
    </location>
</feature>
<dbReference type="PROSITE" id="PS50929">
    <property type="entry name" value="ABC_TM1F"/>
    <property type="match status" value="1"/>
</dbReference>
<dbReference type="SUPFAM" id="SSF52540">
    <property type="entry name" value="P-loop containing nucleoside triphosphate hydrolases"/>
    <property type="match status" value="1"/>
</dbReference>
<comment type="caution">
    <text evidence="10">The sequence shown here is derived from an EMBL/GenBank/DDBJ whole genome shotgun (WGS) entry which is preliminary data.</text>
</comment>
<evidence type="ECO:0000256" key="7">
    <source>
        <dbReference type="SAM" id="Phobius"/>
    </source>
</evidence>
<dbReference type="PROSITE" id="PS00211">
    <property type="entry name" value="ABC_TRANSPORTER_1"/>
    <property type="match status" value="1"/>
</dbReference>
<organism evidence="10 11">
    <name type="scientific">Oscillibacter valericigenes</name>
    <dbReference type="NCBI Taxonomy" id="351091"/>
    <lineage>
        <taxon>Bacteria</taxon>
        <taxon>Bacillati</taxon>
        <taxon>Bacillota</taxon>
        <taxon>Clostridia</taxon>
        <taxon>Eubacteriales</taxon>
        <taxon>Oscillospiraceae</taxon>
        <taxon>Oscillibacter</taxon>
    </lineage>
</organism>
<dbReference type="InterPro" id="IPR011527">
    <property type="entry name" value="ABC1_TM_dom"/>
</dbReference>
<dbReference type="InterPro" id="IPR036640">
    <property type="entry name" value="ABC1_TM_sf"/>
</dbReference>
<dbReference type="RefSeq" id="WP_204803397.1">
    <property type="nucleotide sequence ID" value="NZ_JACSNX010000005.1"/>
</dbReference>
<keyword evidence="5 7" id="KW-1133">Transmembrane helix</keyword>
<dbReference type="EMBL" id="JACSNX010000005">
    <property type="protein sequence ID" value="MBM6850909.1"/>
    <property type="molecule type" value="Genomic_DNA"/>
</dbReference>
<dbReference type="Gene3D" id="1.20.1560.10">
    <property type="entry name" value="ABC transporter type 1, transmembrane domain"/>
    <property type="match status" value="1"/>
</dbReference>
<reference evidence="10 11" key="1">
    <citation type="journal article" date="2021" name="Sci. Rep.">
        <title>The distribution of antibiotic resistance genes in chicken gut microbiota commensals.</title>
        <authorList>
            <person name="Juricova H."/>
            <person name="Matiasovicova J."/>
            <person name="Kubasova T."/>
            <person name="Cejkova D."/>
            <person name="Rychlik I."/>
        </authorList>
    </citation>
    <scope>NUCLEOTIDE SEQUENCE [LARGE SCALE GENOMIC DNA]</scope>
    <source>
        <strain evidence="10 11">An411</strain>
    </source>
</reference>
<feature type="transmembrane region" description="Helical" evidence="7">
    <location>
        <begin position="157"/>
        <end position="174"/>
    </location>
</feature>
<dbReference type="PROSITE" id="PS50893">
    <property type="entry name" value="ABC_TRANSPORTER_2"/>
    <property type="match status" value="1"/>
</dbReference>
<dbReference type="Pfam" id="PF00664">
    <property type="entry name" value="ABC_membrane"/>
    <property type="match status" value="1"/>
</dbReference>
<keyword evidence="4 10" id="KW-0067">ATP-binding</keyword>
<dbReference type="Proteomes" id="UP000719500">
    <property type="component" value="Unassembled WGS sequence"/>
</dbReference>
<evidence type="ECO:0000259" key="8">
    <source>
        <dbReference type="PROSITE" id="PS50893"/>
    </source>
</evidence>
<sequence>MKTVLGYLRPYAGRAACGVLIKFSAAVLELILPLLLANVIDVLVPARDLPAIWRTGGLMLVLAFGAAAGNILANRMAARVSMEMTRDLRRDLYHQIQHLPCARADRYSASSLVSRLTNDTYNIHQMFDKIQRGGVRAPMLVLGGLTLTFLLEPVLALVQFCVSLLTFLTIFLVTRRGVPFYGEAQSAVDTVVRILRENAAGVRVIKALASQRREQDRFEQANRRDRAAEERAGRVMALTNPITDLLLNLGLTLVVLVGAVQVNAGAMPAGQIVAFLTYFALIQSATLGIAKVFVRISKGVASARRIRQVLEEPPTQSLSGADARRPELLGMEGATFSYHGVEPDLADVSFTLQKGQTLGILGPTGSGKTTLVSLLLRLYDADSGVVWVGGQDVRCQTPRAVQDRFGVAFQSQSLIAGTIYENIAFLRDLPRQDVEAAVDTAQAREFVSRLPQGLDTPLELRGANLSGGQRQRLLIARALAGRPEILVLDNADSALDYQTAARLWAALRRDFPRTTLVIISERVASVRDADCILVLEHGRIMASGRHQDLLVSAPRYRKMAELQMGGEAV</sequence>
<dbReference type="CDD" id="cd18548">
    <property type="entry name" value="ABC_6TM_Tm287_like"/>
    <property type="match status" value="1"/>
</dbReference>
<dbReference type="GO" id="GO:0005524">
    <property type="term" value="F:ATP binding"/>
    <property type="evidence" value="ECO:0007669"/>
    <property type="project" value="UniProtKB-KW"/>
</dbReference>
<dbReference type="InterPro" id="IPR017871">
    <property type="entry name" value="ABC_transporter-like_CS"/>
</dbReference>
<dbReference type="SMART" id="SM00382">
    <property type="entry name" value="AAA"/>
    <property type="match status" value="1"/>
</dbReference>
<keyword evidence="3" id="KW-0547">Nucleotide-binding</keyword>
<evidence type="ECO:0000313" key="11">
    <source>
        <dbReference type="Proteomes" id="UP000719500"/>
    </source>
</evidence>
<name>A0ABS2FTK5_9FIRM</name>
<evidence type="ECO:0000256" key="5">
    <source>
        <dbReference type="ARBA" id="ARBA00022989"/>
    </source>
</evidence>
<evidence type="ECO:0000256" key="4">
    <source>
        <dbReference type="ARBA" id="ARBA00022840"/>
    </source>
</evidence>
<feature type="domain" description="ABC transmembrane type-1" evidence="9">
    <location>
        <begin position="18"/>
        <end position="298"/>
    </location>
</feature>
<comment type="subcellular location">
    <subcellularLocation>
        <location evidence="1">Cell membrane</location>
        <topology evidence="1">Multi-pass membrane protein</topology>
    </subcellularLocation>
</comment>
<dbReference type="PANTHER" id="PTHR43394:SF1">
    <property type="entry name" value="ATP-BINDING CASSETTE SUB-FAMILY B MEMBER 10, MITOCHONDRIAL"/>
    <property type="match status" value="1"/>
</dbReference>
<dbReference type="InterPro" id="IPR039421">
    <property type="entry name" value="Type_1_exporter"/>
</dbReference>